<sequence length="82" mass="9791">MPWLRLSLALSLRAIVNPLLAIDLLRVAWRFRHRHWFRRFPFLPLPATSYVKWRMYTAYGEEEAIPPADDVIAFARWVGRQP</sequence>
<dbReference type="KEGG" id="ggr:HKW67_21580"/>
<dbReference type="RefSeq" id="WP_171227368.1">
    <property type="nucleotide sequence ID" value="NZ_CP053085.1"/>
</dbReference>
<keyword evidence="2" id="KW-1185">Reference proteome</keyword>
<proteinExistence type="predicted"/>
<protein>
    <submittedName>
        <fullName evidence="1">Uncharacterized protein</fullName>
    </submittedName>
</protein>
<name>A0A6M4IYG4_9BACT</name>
<dbReference type="AlphaFoldDB" id="A0A6M4IYG4"/>
<dbReference type="Proteomes" id="UP000500938">
    <property type="component" value="Chromosome"/>
</dbReference>
<evidence type="ECO:0000313" key="2">
    <source>
        <dbReference type="Proteomes" id="UP000500938"/>
    </source>
</evidence>
<accession>A0A6M4IYG4</accession>
<reference evidence="1 2" key="1">
    <citation type="submission" date="2020-05" db="EMBL/GenBank/DDBJ databases">
        <title>Complete genome sequence of Gemmatimonas greenlandica TET16.</title>
        <authorList>
            <person name="Zeng Y."/>
        </authorList>
    </citation>
    <scope>NUCLEOTIDE SEQUENCE [LARGE SCALE GENOMIC DNA]</scope>
    <source>
        <strain evidence="1 2">TET16</strain>
    </source>
</reference>
<evidence type="ECO:0000313" key="1">
    <source>
        <dbReference type="EMBL" id="QJR37932.1"/>
    </source>
</evidence>
<gene>
    <name evidence="1" type="ORF">HKW67_21580</name>
</gene>
<dbReference type="EMBL" id="CP053085">
    <property type="protein sequence ID" value="QJR37932.1"/>
    <property type="molecule type" value="Genomic_DNA"/>
</dbReference>
<organism evidence="1 2">
    <name type="scientific">Gemmatimonas groenlandica</name>
    <dbReference type="NCBI Taxonomy" id="2732249"/>
    <lineage>
        <taxon>Bacteria</taxon>
        <taxon>Pseudomonadati</taxon>
        <taxon>Gemmatimonadota</taxon>
        <taxon>Gemmatimonadia</taxon>
        <taxon>Gemmatimonadales</taxon>
        <taxon>Gemmatimonadaceae</taxon>
        <taxon>Gemmatimonas</taxon>
    </lineage>
</organism>